<accession>A0ABQ0GJ80</accession>
<dbReference type="GeneID" id="98178781"/>
<evidence type="ECO:0000256" key="1">
    <source>
        <dbReference type="SAM" id="SignalP"/>
    </source>
</evidence>
<dbReference type="EMBL" id="BAAFSV010000004">
    <property type="protein sequence ID" value="GAB1317828.1"/>
    <property type="molecule type" value="Genomic_DNA"/>
</dbReference>
<gene>
    <name evidence="2" type="ORF">MFIFM68171_08038</name>
</gene>
<feature type="chain" id="PRO_5047203881" description="Secreted protein" evidence="1">
    <location>
        <begin position="20"/>
        <end position="146"/>
    </location>
</feature>
<name>A0ABQ0GJ80_9PEZI</name>
<sequence length="146" mass="16072">MVAISNLFVAFGLAAATSAEYLAVIERNPTFLAGSPFYNNAQCQKGHQTYEIHSFSEHVGQVNSGCSWKGKQISVSDRGLEGCKGNYKGGWKVCLTSYGGNVHNGKGKHQRCDKDDTTLLNCPNNMPCWTNMIRVLKCGGKWYDDK</sequence>
<proteinExistence type="predicted"/>
<keyword evidence="1" id="KW-0732">Signal</keyword>
<evidence type="ECO:0000313" key="2">
    <source>
        <dbReference type="EMBL" id="GAB1317828.1"/>
    </source>
</evidence>
<evidence type="ECO:0008006" key="4">
    <source>
        <dbReference type="Google" id="ProtNLM"/>
    </source>
</evidence>
<reference evidence="2 3" key="1">
    <citation type="submission" date="2024-09" db="EMBL/GenBank/DDBJ databases">
        <title>Itraconazole resistance in Madurella fahalii resulting from another homologue of gene encoding cytochrome P450 14-alpha sterol demethylase (CYP51).</title>
        <authorList>
            <person name="Yoshioka I."/>
            <person name="Fahal A.H."/>
            <person name="Kaneko S."/>
            <person name="Yaguchi T."/>
        </authorList>
    </citation>
    <scope>NUCLEOTIDE SEQUENCE [LARGE SCALE GENOMIC DNA]</scope>
    <source>
        <strain evidence="2 3">IFM 68171</strain>
    </source>
</reference>
<protein>
    <recommendedName>
        <fullName evidence="4">Secreted protein</fullName>
    </recommendedName>
</protein>
<dbReference type="RefSeq" id="XP_070919559.1">
    <property type="nucleotide sequence ID" value="XM_071063458.1"/>
</dbReference>
<evidence type="ECO:0000313" key="3">
    <source>
        <dbReference type="Proteomes" id="UP001628179"/>
    </source>
</evidence>
<organism evidence="2 3">
    <name type="scientific">Madurella fahalii</name>
    <dbReference type="NCBI Taxonomy" id="1157608"/>
    <lineage>
        <taxon>Eukaryota</taxon>
        <taxon>Fungi</taxon>
        <taxon>Dikarya</taxon>
        <taxon>Ascomycota</taxon>
        <taxon>Pezizomycotina</taxon>
        <taxon>Sordariomycetes</taxon>
        <taxon>Sordariomycetidae</taxon>
        <taxon>Sordariales</taxon>
        <taxon>Sordariales incertae sedis</taxon>
        <taxon>Madurella</taxon>
    </lineage>
</organism>
<feature type="signal peptide" evidence="1">
    <location>
        <begin position="1"/>
        <end position="19"/>
    </location>
</feature>
<comment type="caution">
    <text evidence="2">The sequence shown here is derived from an EMBL/GenBank/DDBJ whole genome shotgun (WGS) entry which is preliminary data.</text>
</comment>
<dbReference type="Proteomes" id="UP001628179">
    <property type="component" value="Unassembled WGS sequence"/>
</dbReference>
<keyword evidence="3" id="KW-1185">Reference proteome</keyword>